<protein>
    <submittedName>
        <fullName evidence="2">Uncharacterized protein</fullName>
    </submittedName>
</protein>
<evidence type="ECO:0000256" key="1">
    <source>
        <dbReference type="SAM" id="Phobius"/>
    </source>
</evidence>
<reference evidence="2 3" key="1">
    <citation type="submission" date="2022-04" db="EMBL/GenBank/DDBJ databases">
        <title>Positive selection, recombination, and allopatry shape intraspecific diversity of widespread and dominant cyanobacteria.</title>
        <authorList>
            <person name="Wei J."/>
            <person name="Shu W."/>
            <person name="Hu C."/>
        </authorList>
    </citation>
    <scope>NUCLEOTIDE SEQUENCE [LARGE SCALE GENOMIC DNA]</scope>
    <source>
        <strain evidence="2 3">GB2-A5</strain>
    </source>
</reference>
<sequence length="376" mass="42078">MSRLNNRAFEILRAEITKCAGNDPLSKIEESLVVRELQLLQKQQGSPASLEELQQIVVTTYPNFREKALTQAAKANRSIGILDVIKLAAVLVVLLVLGSGSLVLAILLYPTNDQPVAQNAPLSNEEHYELAIAFLEQAEKFINQASKAADLALGEEKLNAAKKHIDELPVSRTISSPQYSYRRKKGRRYVSGYNTQTIEDEQTASIRSRFEQVKNQLSQQKQVQGRTKTLIKGAKQFAFAGAKLGQNAPHTADKWQQIETLWYKAIEQLQKIRVDDVDYVEAQKLLATYQTNLGTVQTRLKAERQSQEAFKYAQEQIQALLASIPKDGSQVNRNQIISQMQEIINQLQTVKSGTTAYSEAQNLLQLAQKKLASAQK</sequence>
<feature type="transmembrane region" description="Helical" evidence="1">
    <location>
        <begin position="84"/>
        <end position="109"/>
    </location>
</feature>
<proteinExistence type="predicted"/>
<keyword evidence="1" id="KW-0472">Membrane</keyword>
<accession>A0ABV0JHZ7</accession>
<gene>
    <name evidence="2" type="ORF">NDI37_01095</name>
</gene>
<dbReference type="EMBL" id="JAMPKK010000001">
    <property type="protein sequence ID" value="MEP0863066.1"/>
    <property type="molecule type" value="Genomic_DNA"/>
</dbReference>
<comment type="caution">
    <text evidence="2">The sequence shown here is derived from an EMBL/GenBank/DDBJ whole genome shotgun (WGS) entry which is preliminary data.</text>
</comment>
<evidence type="ECO:0000313" key="2">
    <source>
        <dbReference type="EMBL" id="MEP0863066.1"/>
    </source>
</evidence>
<evidence type="ECO:0000313" key="3">
    <source>
        <dbReference type="Proteomes" id="UP001442494"/>
    </source>
</evidence>
<name>A0ABV0JHZ7_9CYAN</name>
<dbReference type="RefSeq" id="WP_190424458.1">
    <property type="nucleotide sequence ID" value="NZ_JAMPKK010000001.1"/>
</dbReference>
<keyword evidence="1" id="KW-1133">Transmembrane helix</keyword>
<organism evidence="2 3">
    <name type="scientific">Funiculus sociatus GB2-A5</name>
    <dbReference type="NCBI Taxonomy" id="2933946"/>
    <lineage>
        <taxon>Bacteria</taxon>
        <taxon>Bacillati</taxon>
        <taxon>Cyanobacteriota</taxon>
        <taxon>Cyanophyceae</taxon>
        <taxon>Coleofasciculales</taxon>
        <taxon>Coleofasciculaceae</taxon>
        <taxon>Funiculus</taxon>
    </lineage>
</organism>
<keyword evidence="1" id="KW-0812">Transmembrane</keyword>
<dbReference type="Proteomes" id="UP001442494">
    <property type="component" value="Unassembled WGS sequence"/>
</dbReference>
<keyword evidence="3" id="KW-1185">Reference proteome</keyword>